<sequence>MSPDANLLHPVTETAVLGVPGAEGRWQPTRAGAINSWAWSDEVLFFAGGWLALAGPNGSGKSLTASMLITVLLDAEISQKALSVSGKASGTLASRHTDRNEQEDRTGLWWLEYGYRDEHTGQTRYMTTGMWLRSTGGKLQRAFFIVPGRVGHELTLRRDRTTVKIDDLGGQLAALGGQLFLSSAVPRSALAGVPLSLGDEHEFRDAVRNHLFAPLNEIQFEALVGVLRSLRSVRTAEAISPKEMRQVLTDALPALEPDRLKVVADAMARISELEKHLDQSRKEARLLAQTDKHYRSYRSAVAQLQAAELAAANNAYDEQTRQARQASHDLERAQATAEGIQGRLSRKYEGVSRLEGELSAAEGMLRDHAGAELPLREERAAELDDTAADAEAQAEQAATDAGTAMDGSAESASRAHQAQGHLLDFAERLRQDGEHLGAASATDRMISVYHGLCAAEPHTEPPAVDLDGLCATPLAWTEARTGKVARVRAALRLHGEAQTAERTLAQGRQEAETGESVTREALEGATRDRQEAETVFLDELGTWSGRLRHLRPPPPDLCASDQAAENDRLPANRIRRWLSEEVAAASLRIDLTGHRERAATAEALMNAAEGAAADAHAAHRRALGAVREEEGGLLDVQAENAAAEQADQTELEQARADHHREITDAGEAERDAWRRRSDAAAAALQAARDWLVGAHRWRTALAYLGPGAIPLPEPSAPLSDEALREVEPASVRLAAHKAHAAAAAELHHQVAETREVIKTIEAGIEELRADVVRARRTAPVPPAPQWRSRSADDGVPLWAVVDFAGHLPTEEADRLEGALLASGLLDALIRPDGRPVAGDLVLTPTAPAPHRPLADFLQPDVQDGGSAEAIHRLLRSIPVDSPAPGALRNGVLTAACPEGYQAAYIGRTARERARRQRLADLEQRLAEREQELRQARQELNRRESHVLAAAAERDALPTAEALFSARHDLANLTREHSIAERQAAQRTAQADLALQQVMTTLRQRSDARSARLDRARQSLEHAERTARSTGSAASKAEENAAELRRSAQGCETARLEAARAQEEADEEQNGFPHSAVNAVRTAHSAEDRAQEALIRAETAAIDAAEKHDEATRTVRSALGALNKAAALPDGSLLPTSHDALDNHAGAVGALELLVRDGRMAALRCTELMRAARRDHQTAAMARATATKMSDRAGQARAKARKAVAAVETMRRLYGAEYDDLLTTKNRLSEQLSRVKSEIETLHTEKEKADKEQTRAEVTLENVAPQRRAAEQQRDRCVRTLGRLIDEGLATLPDGITADPSGRPAHLTAALEWSRLLLADRHAHADRHAQLVRFRDRALKTVENSARDTSGELARFNRQVMLVSIEGTEWRRAVVAEPDTVRGEDLSDALASLEASIALLEEDLRDDFKQAMRTGMFTRLRKDIQIRREAARELVRQIRETLDGVRTGVANVGIQVDWDVRKEDEDAVRMIKLIEEAPTDRSFEEMYTVLRQRMDAKADEPWPDRVAHTFDYRSWHDWDIFVTHSSFGDGSPNEAFRKVGTRSNPLETLSTGERRLATMLPLLAAAWSMYSGDYRGPRLLSIDEIDAAFDEPNLRQVLALLRSWDFDVLATTPSITPMIKREAGRAMVHQVVASGRNRITIPWLWEGHGKPRPVTLDGMA</sequence>
<reference evidence="3 4" key="1">
    <citation type="submission" date="2023-11" db="EMBL/GenBank/DDBJ databases">
        <title>Actinomadura monticuli sp. nov., isolated from volcanic ash.</title>
        <authorList>
            <person name="Lee S.D."/>
            <person name="Yang H."/>
            <person name="Kim I.S."/>
        </authorList>
    </citation>
    <scope>NUCLEOTIDE SEQUENCE [LARGE SCALE GENOMIC DNA]</scope>
    <source>
        <strain evidence="3 4">DSM 45346</strain>
    </source>
</reference>
<feature type="region of interest" description="Disordered" evidence="2">
    <location>
        <begin position="1001"/>
        <end position="1073"/>
    </location>
</feature>
<organism evidence="3 4">
    <name type="scientific">Actinomadura chokoriensis</name>
    <dbReference type="NCBI Taxonomy" id="454156"/>
    <lineage>
        <taxon>Bacteria</taxon>
        <taxon>Bacillati</taxon>
        <taxon>Actinomycetota</taxon>
        <taxon>Actinomycetes</taxon>
        <taxon>Streptosporangiales</taxon>
        <taxon>Thermomonosporaceae</taxon>
        <taxon>Actinomadura</taxon>
    </lineage>
</organism>
<feature type="coiled-coil region" evidence="1">
    <location>
        <begin position="750"/>
        <end position="777"/>
    </location>
</feature>
<dbReference type="Gene3D" id="3.40.50.300">
    <property type="entry name" value="P-loop containing nucleotide triphosphate hydrolases"/>
    <property type="match status" value="1"/>
</dbReference>
<keyword evidence="1" id="KW-0175">Coiled coil</keyword>
<feature type="region of interest" description="Disordered" evidence="2">
    <location>
        <begin position="318"/>
        <end position="338"/>
    </location>
</feature>
<evidence type="ECO:0000313" key="4">
    <source>
        <dbReference type="Proteomes" id="UP001569904"/>
    </source>
</evidence>
<dbReference type="InterPro" id="IPR027417">
    <property type="entry name" value="P-loop_NTPase"/>
</dbReference>
<evidence type="ECO:0000313" key="3">
    <source>
        <dbReference type="EMBL" id="MFA1559275.1"/>
    </source>
</evidence>
<dbReference type="RefSeq" id="WP_371946292.1">
    <property type="nucleotide sequence ID" value="NZ_JAXCEH010000046.1"/>
</dbReference>
<feature type="compositionally biased region" description="Basic and acidic residues" evidence="2">
    <location>
        <begin position="517"/>
        <end position="530"/>
    </location>
</feature>
<feature type="compositionally biased region" description="Basic and acidic residues" evidence="2">
    <location>
        <begin position="1053"/>
        <end position="1062"/>
    </location>
</feature>
<feature type="region of interest" description="Disordered" evidence="2">
    <location>
        <begin position="500"/>
        <end position="530"/>
    </location>
</feature>
<feature type="compositionally biased region" description="Basic and acidic residues" evidence="2">
    <location>
        <begin position="1003"/>
        <end position="1026"/>
    </location>
</feature>
<feature type="compositionally biased region" description="Basic and acidic residues" evidence="2">
    <location>
        <begin position="318"/>
        <end position="332"/>
    </location>
</feature>
<proteinExistence type="predicted"/>
<feature type="coiled-coil region" evidence="1">
    <location>
        <begin position="1382"/>
        <end position="1409"/>
    </location>
</feature>
<feature type="coiled-coil region" evidence="1">
    <location>
        <begin position="1217"/>
        <end position="1251"/>
    </location>
</feature>
<keyword evidence="4" id="KW-1185">Reference proteome</keyword>
<gene>
    <name evidence="3" type="ORF">SM436_36760</name>
</gene>
<evidence type="ECO:0000256" key="1">
    <source>
        <dbReference type="SAM" id="Coils"/>
    </source>
</evidence>
<dbReference type="Proteomes" id="UP001569904">
    <property type="component" value="Unassembled WGS sequence"/>
</dbReference>
<feature type="coiled-coil region" evidence="1">
    <location>
        <begin position="911"/>
        <end position="945"/>
    </location>
</feature>
<dbReference type="SUPFAM" id="SSF52540">
    <property type="entry name" value="P-loop containing nucleoside triphosphate hydrolases"/>
    <property type="match status" value="1"/>
</dbReference>
<dbReference type="Pfam" id="PF13558">
    <property type="entry name" value="SbcC_Walker_B"/>
    <property type="match status" value="1"/>
</dbReference>
<protein>
    <submittedName>
        <fullName evidence="3">SbcC/MukB-like Walker B domain-containing protein</fullName>
    </submittedName>
</protein>
<comment type="caution">
    <text evidence="3">The sequence shown here is derived from an EMBL/GenBank/DDBJ whole genome shotgun (WGS) entry which is preliminary data.</text>
</comment>
<evidence type="ECO:0000256" key="2">
    <source>
        <dbReference type="SAM" id="MobiDB-lite"/>
    </source>
</evidence>
<dbReference type="EMBL" id="JAXCEH010000046">
    <property type="protein sequence ID" value="MFA1559275.1"/>
    <property type="molecule type" value="Genomic_DNA"/>
</dbReference>
<name>A0ABV4RAY6_9ACTN</name>
<feature type="region of interest" description="Disordered" evidence="2">
    <location>
        <begin position="381"/>
        <end position="418"/>
    </location>
</feature>
<accession>A0ABV4RAY6</accession>
<feature type="compositionally biased region" description="Basic and acidic residues" evidence="2">
    <location>
        <begin position="1035"/>
        <end position="1045"/>
    </location>
</feature>
<feature type="compositionally biased region" description="Low complexity" evidence="2">
    <location>
        <begin position="389"/>
        <end position="401"/>
    </location>
</feature>